<keyword evidence="2" id="KW-0479">Metal-binding</keyword>
<feature type="domain" description="Stress-response A/B barrel" evidence="5">
    <location>
        <begin position="6"/>
        <end position="108"/>
    </location>
</feature>
<keyword evidence="8" id="KW-1185">Reference proteome</keyword>
<evidence type="ECO:0000256" key="1">
    <source>
        <dbReference type="ARBA" id="ARBA00005495"/>
    </source>
</evidence>
<dbReference type="SUPFAM" id="SSF51316">
    <property type="entry name" value="Mss4-like"/>
    <property type="match status" value="1"/>
</dbReference>
<name>A0A6A6ESC0_9PEZI</name>
<dbReference type="InterPro" id="IPR011008">
    <property type="entry name" value="Dimeric_a/b-barrel"/>
</dbReference>
<accession>A0A6A6ESC0</accession>
<protein>
    <submittedName>
        <fullName evidence="7">Uncharacterized protein</fullName>
    </submittedName>
</protein>
<evidence type="ECO:0000259" key="5">
    <source>
        <dbReference type="PROSITE" id="PS51502"/>
    </source>
</evidence>
<evidence type="ECO:0000259" key="6">
    <source>
        <dbReference type="PROSITE" id="PS51891"/>
    </source>
</evidence>
<reference evidence="7" key="1">
    <citation type="journal article" date="2020" name="Stud. Mycol.">
        <title>101 Dothideomycetes genomes: a test case for predicting lifestyles and emergence of pathogens.</title>
        <authorList>
            <person name="Haridas S."/>
            <person name="Albert R."/>
            <person name="Binder M."/>
            <person name="Bloem J."/>
            <person name="Labutti K."/>
            <person name="Salamov A."/>
            <person name="Andreopoulos B."/>
            <person name="Baker S."/>
            <person name="Barry K."/>
            <person name="Bills G."/>
            <person name="Bluhm B."/>
            <person name="Cannon C."/>
            <person name="Castanera R."/>
            <person name="Culley D."/>
            <person name="Daum C."/>
            <person name="Ezra D."/>
            <person name="Gonzalez J."/>
            <person name="Henrissat B."/>
            <person name="Kuo A."/>
            <person name="Liang C."/>
            <person name="Lipzen A."/>
            <person name="Lutzoni F."/>
            <person name="Magnuson J."/>
            <person name="Mondo S."/>
            <person name="Nolan M."/>
            <person name="Ohm R."/>
            <person name="Pangilinan J."/>
            <person name="Park H.-J."/>
            <person name="Ramirez L."/>
            <person name="Alfaro M."/>
            <person name="Sun H."/>
            <person name="Tritt A."/>
            <person name="Yoshinaga Y."/>
            <person name="Zwiers L.-H."/>
            <person name="Turgeon B."/>
            <person name="Goodwin S."/>
            <person name="Spatafora J."/>
            <person name="Crous P."/>
            <person name="Grigoriev I."/>
        </authorList>
    </citation>
    <scope>NUCLEOTIDE SEQUENCE</scope>
    <source>
        <strain evidence="7">CBS 207.26</strain>
    </source>
</reference>
<dbReference type="PROSITE" id="PS51502">
    <property type="entry name" value="S_R_A_B_BARREL"/>
    <property type="match status" value="1"/>
</dbReference>
<dbReference type="GO" id="GO:0046872">
    <property type="term" value="F:metal ion binding"/>
    <property type="evidence" value="ECO:0007669"/>
    <property type="project" value="UniProtKB-KW"/>
</dbReference>
<dbReference type="PROSITE" id="PS51891">
    <property type="entry name" value="CENP_V_GFA"/>
    <property type="match status" value="1"/>
</dbReference>
<dbReference type="SUPFAM" id="SSF54909">
    <property type="entry name" value="Dimeric alpha+beta barrel"/>
    <property type="match status" value="1"/>
</dbReference>
<proteinExistence type="inferred from homology"/>
<dbReference type="InterPro" id="IPR011057">
    <property type="entry name" value="Mss4-like_sf"/>
</dbReference>
<dbReference type="Gene3D" id="3.30.70.100">
    <property type="match status" value="1"/>
</dbReference>
<dbReference type="PANTHER" id="PTHR33337">
    <property type="entry name" value="GFA DOMAIN-CONTAINING PROTEIN"/>
    <property type="match status" value="1"/>
</dbReference>
<dbReference type="Gene3D" id="3.90.1590.10">
    <property type="entry name" value="glutathione-dependent formaldehyde- activating enzyme (gfa)"/>
    <property type="match status" value="1"/>
</dbReference>
<dbReference type="Pfam" id="PF07876">
    <property type="entry name" value="Dabb"/>
    <property type="match status" value="1"/>
</dbReference>
<dbReference type="InterPro" id="IPR006913">
    <property type="entry name" value="CENP-V/GFA"/>
</dbReference>
<gene>
    <name evidence="7" type="ORF">K469DRAFT_705922</name>
</gene>
<dbReference type="AlphaFoldDB" id="A0A6A6ESC0"/>
<feature type="domain" description="CENP-V/GFA" evidence="6">
    <location>
        <begin position="130"/>
        <end position="249"/>
    </location>
</feature>
<evidence type="ECO:0000313" key="8">
    <source>
        <dbReference type="Proteomes" id="UP000800200"/>
    </source>
</evidence>
<dbReference type="PANTHER" id="PTHR33337:SF30">
    <property type="entry name" value="DUF636 DOMAIN PROTEIN (AFU_ORTHOLOGUE AFUA_1G03180)"/>
    <property type="match status" value="1"/>
</dbReference>
<comment type="similarity">
    <text evidence="1">Belongs to the Gfa family.</text>
</comment>
<organism evidence="7 8">
    <name type="scientific">Zopfia rhizophila CBS 207.26</name>
    <dbReference type="NCBI Taxonomy" id="1314779"/>
    <lineage>
        <taxon>Eukaryota</taxon>
        <taxon>Fungi</taxon>
        <taxon>Dikarya</taxon>
        <taxon>Ascomycota</taxon>
        <taxon>Pezizomycotina</taxon>
        <taxon>Dothideomycetes</taxon>
        <taxon>Dothideomycetes incertae sedis</taxon>
        <taxon>Zopfiaceae</taxon>
        <taxon>Zopfia</taxon>
    </lineage>
</organism>
<evidence type="ECO:0000256" key="3">
    <source>
        <dbReference type="ARBA" id="ARBA00022833"/>
    </source>
</evidence>
<dbReference type="InterPro" id="IPR013097">
    <property type="entry name" value="Dabb"/>
</dbReference>
<keyword evidence="3" id="KW-0862">Zinc</keyword>
<dbReference type="OrthoDB" id="1601230at2759"/>
<dbReference type="GO" id="GO:0016846">
    <property type="term" value="F:carbon-sulfur lyase activity"/>
    <property type="evidence" value="ECO:0007669"/>
    <property type="project" value="InterPro"/>
</dbReference>
<dbReference type="SMART" id="SM00886">
    <property type="entry name" value="Dabb"/>
    <property type="match status" value="1"/>
</dbReference>
<dbReference type="Pfam" id="PF04828">
    <property type="entry name" value="GFA"/>
    <property type="match status" value="1"/>
</dbReference>
<keyword evidence="4" id="KW-0456">Lyase</keyword>
<dbReference type="EMBL" id="ML994611">
    <property type="protein sequence ID" value="KAF2194464.1"/>
    <property type="molecule type" value="Genomic_DNA"/>
</dbReference>
<evidence type="ECO:0000256" key="2">
    <source>
        <dbReference type="ARBA" id="ARBA00022723"/>
    </source>
</evidence>
<evidence type="ECO:0000313" key="7">
    <source>
        <dbReference type="EMBL" id="KAF2194464.1"/>
    </source>
</evidence>
<sequence length="279" mass="31084">MSSTPITHIVLFKYKSNITWSDFQHHFHEFSALQEKCLHPSTNAPYMLSLRMGQNNSWEPYSKGMTHGFVLEFVSQADLDYYLFEDPVHRAFSEKALPLIEDSVVVDIKDAVLCGLKPEKPVAGVRMGLYRGSCHCGELNWEVRSKERIKHVLCHCDTCKKLGGAPYSCNFIVPREDLAITKGQPGIYTYKGASGKNVRCFFCSTCTSHIYHHQDAMSDKVIVRTLLLDCGNDLDAGGEIFPEGKLKWADALREALNAPVAPVSIQKKAVNGVNGANSV</sequence>
<evidence type="ECO:0000256" key="4">
    <source>
        <dbReference type="ARBA" id="ARBA00023239"/>
    </source>
</evidence>
<dbReference type="Proteomes" id="UP000800200">
    <property type="component" value="Unassembled WGS sequence"/>
</dbReference>